<dbReference type="Pfam" id="PF09397">
    <property type="entry name" value="FtsK_gamma"/>
    <property type="match status" value="1"/>
</dbReference>
<keyword evidence="2 5" id="KW-0547">Nucleotide-binding</keyword>
<dbReference type="GO" id="GO:0051301">
    <property type="term" value="P:cell division"/>
    <property type="evidence" value="ECO:0007669"/>
    <property type="project" value="UniProtKB-KW"/>
</dbReference>
<dbReference type="PROSITE" id="PS50901">
    <property type="entry name" value="FTSK"/>
    <property type="match status" value="1"/>
</dbReference>
<keyword evidence="3 5" id="KW-0067">ATP-binding</keyword>
<dbReference type="InterPro" id="IPR041027">
    <property type="entry name" value="FtsK_alpha"/>
</dbReference>
<organism evidence="9 10">
    <name type="scientific">Syntrophobotulus glycolicus (strain DSM 8271 / FlGlyR)</name>
    <dbReference type="NCBI Taxonomy" id="645991"/>
    <lineage>
        <taxon>Bacteria</taxon>
        <taxon>Bacillati</taxon>
        <taxon>Bacillota</taxon>
        <taxon>Clostridia</taxon>
        <taxon>Eubacteriales</taxon>
        <taxon>Desulfitobacteriaceae</taxon>
        <taxon>Syntrophobotulus</taxon>
    </lineage>
</organism>
<evidence type="ECO:0000256" key="6">
    <source>
        <dbReference type="SAM" id="MobiDB-lite"/>
    </source>
</evidence>
<evidence type="ECO:0000313" key="9">
    <source>
        <dbReference type="EMBL" id="ADY56334.1"/>
    </source>
</evidence>
<evidence type="ECO:0000259" key="8">
    <source>
        <dbReference type="PROSITE" id="PS50901"/>
    </source>
</evidence>
<dbReference type="OrthoDB" id="9807790at2"/>
<dbReference type="GO" id="GO:0005524">
    <property type="term" value="F:ATP binding"/>
    <property type="evidence" value="ECO:0007669"/>
    <property type="project" value="UniProtKB-UniRule"/>
</dbReference>
<dbReference type="HOGENOM" id="CLU_001981_9_2_9"/>
<dbReference type="Pfam" id="PF01580">
    <property type="entry name" value="FtsK_SpoIIIE"/>
    <property type="match status" value="1"/>
</dbReference>
<dbReference type="SUPFAM" id="SSF52540">
    <property type="entry name" value="P-loop containing nucleoside triphosphate hydrolases"/>
    <property type="match status" value="1"/>
</dbReference>
<proteinExistence type="inferred from homology"/>
<dbReference type="InterPro" id="IPR036388">
    <property type="entry name" value="WH-like_DNA-bd_sf"/>
</dbReference>
<gene>
    <name evidence="9" type="ordered locus">Sgly_2041</name>
</gene>
<dbReference type="Gene3D" id="3.30.980.40">
    <property type="match status" value="1"/>
</dbReference>
<keyword evidence="9" id="KW-0132">Cell division</keyword>
<dbReference type="Gene3D" id="3.40.50.300">
    <property type="entry name" value="P-loop containing nucleotide triphosphate hydrolases"/>
    <property type="match status" value="1"/>
</dbReference>
<keyword evidence="4" id="KW-0238">DNA-binding</keyword>
<dbReference type="EMBL" id="CP002547">
    <property type="protein sequence ID" value="ADY56334.1"/>
    <property type="molecule type" value="Genomic_DNA"/>
</dbReference>
<keyword evidence="7" id="KW-0812">Transmembrane</keyword>
<dbReference type="PANTHER" id="PTHR22683:SF41">
    <property type="entry name" value="DNA TRANSLOCASE FTSK"/>
    <property type="match status" value="1"/>
</dbReference>
<dbReference type="eggNOG" id="COG1674">
    <property type="taxonomic scope" value="Bacteria"/>
</dbReference>
<feature type="domain" description="FtsK" evidence="8">
    <location>
        <begin position="412"/>
        <end position="601"/>
    </location>
</feature>
<keyword evidence="7" id="KW-1133">Transmembrane helix</keyword>
<dbReference type="InterPro" id="IPR018541">
    <property type="entry name" value="Ftsk_gamma"/>
</dbReference>
<evidence type="ECO:0000256" key="2">
    <source>
        <dbReference type="ARBA" id="ARBA00022741"/>
    </source>
</evidence>
<dbReference type="SMART" id="SM00382">
    <property type="entry name" value="AAA"/>
    <property type="match status" value="1"/>
</dbReference>
<sequence>MASIGKIFLKCLAFVYFAVVGVFLFGYWKITDFAQNVYDFFYNILGIYSMSIPILFALFGTISWLYAGGIAGTDKELPDNEDLSPPTKRKKTNKVKKQARYSKKGKNKNRNELDNIIFRTQPSEKEDNFTLYFADRLSIKELDERRTEGNDEKLGSDFSTYFGQGKKSIVLPSRPIRLQGFRGYFLSHHPKAKEEAGSLYVVPKTPLPEISPDRNINIHLSQQNNSFDQQSEEKPAINHQSLENFGFQMSERIEKKIVDERQDEQKISNKTNTAEQKSGVWRLPDDSLLEKKNIEVQEEPRKDHILEEVLESFGVSAKVINVTVGPIITRYELHPAPGVKISKIVNLADDIALAMASKDVRIEAPIPGKAAIGIEIPNVYPRPVSFYEVLSSPEFVETGSKLRVAIGKDIANSPITAELDKLPHLLVAGATGAGKSVFIKSLICSLLYHATPDDVKFLLIDPKMVEMNQYNGIPHLLAAVVTDPKKATAALKHIVSEMENRYELFAANGVRDIDSYNKAQENREKSLPYIVVIIDELADLMMVAANDIEQSICRLAQMARAAGIHLVIATQRPSVNVITGVIKANVPSRISFAVSSQIDSRTILDGSGAEKLLGRGDMLFNPLGLNKPVRVLGCFIDDHEEKNLISHWKAQGNPVYAIQEDALVLEQANEMANEEYDDKFTDAAQIVIATGIASVSFLQRKLKVGYSRAARLMDMLEEGGIVGGYDGNKPRQILMNMEQFQNAFLD</sequence>
<dbReference type="KEGG" id="sgy:Sgly_2041"/>
<feature type="transmembrane region" description="Helical" evidence="7">
    <location>
        <begin position="40"/>
        <end position="67"/>
    </location>
</feature>
<dbReference type="GO" id="GO:0016020">
    <property type="term" value="C:membrane"/>
    <property type="evidence" value="ECO:0007669"/>
    <property type="project" value="UniProtKB-SubCell"/>
</dbReference>
<evidence type="ECO:0000256" key="1">
    <source>
        <dbReference type="ARBA" id="ARBA00006474"/>
    </source>
</evidence>
<dbReference type="GO" id="GO:0003677">
    <property type="term" value="F:DNA binding"/>
    <property type="evidence" value="ECO:0007669"/>
    <property type="project" value="UniProtKB-KW"/>
</dbReference>
<dbReference type="Proteomes" id="UP000007488">
    <property type="component" value="Chromosome"/>
</dbReference>
<evidence type="ECO:0000256" key="3">
    <source>
        <dbReference type="ARBA" id="ARBA00022840"/>
    </source>
</evidence>
<evidence type="ECO:0000256" key="5">
    <source>
        <dbReference type="PROSITE-ProRule" id="PRU00289"/>
    </source>
</evidence>
<dbReference type="InterPro" id="IPR003593">
    <property type="entry name" value="AAA+_ATPase"/>
</dbReference>
<feature type="compositionally biased region" description="Basic residues" evidence="6">
    <location>
        <begin position="87"/>
        <end position="106"/>
    </location>
</feature>
<dbReference type="InterPro" id="IPR002543">
    <property type="entry name" value="FtsK_dom"/>
</dbReference>
<dbReference type="InterPro" id="IPR027417">
    <property type="entry name" value="P-loop_NTPase"/>
</dbReference>
<reference evidence="9 10" key="1">
    <citation type="journal article" date="2011" name="Stand. Genomic Sci.">
        <title>Complete genome sequence of Syntrophobotulus glycolicus type strain (FlGlyR).</title>
        <authorList>
            <person name="Han C."/>
            <person name="Mwirichia R."/>
            <person name="Chertkov O."/>
            <person name="Held B."/>
            <person name="Lapidus A."/>
            <person name="Nolan M."/>
            <person name="Lucas S."/>
            <person name="Hammon N."/>
            <person name="Deshpande S."/>
            <person name="Cheng J.F."/>
            <person name="Tapia R."/>
            <person name="Goodwin L."/>
            <person name="Pitluck S."/>
            <person name="Huntemann M."/>
            <person name="Liolios K."/>
            <person name="Ivanova N."/>
            <person name="Pagani I."/>
            <person name="Mavromatis K."/>
            <person name="Ovchinikova G."/>
            <person name="Pati A."/>
            <person name="Chen A."/>
            <person name="Palaniappan K."/>
            <person name="Land M."/>
            <person name="Hauser L."/>
            <person name="Brambilla E.M."/>
            <person name="Rohde M."/>
            <person name="Spring S."/>
            <person name="Sikorski J."/>
            <person name="Goker M."/>
            <person name="Woyke T."/>
            <person name="Bristow J."/>
            <person name="Eisen J.A."/>
            <person name="Markowitz V."/>
            <person name="Hugenholtz P."/>
            <person name="Kyrpides N.C."/>
            <person name="Klenk H.P."/>
            <person name="Detter J.C."/>
        </authorList>
    </citation>
    <scope>NUCLEOTIDE SEQUENCE [LARGE SCALE GENOMIC DNA]</scope>
    <source>
        <strain evidence="10">DSM 8271 / FlGlyR</strain>
    </source>
</reference>
<dbReference type="InterPro" id="IPR036390">
    <property type="entry name" value="WH_DNA-bd_sf"/>
</dbReference>
<keyword evidence="10" id="KW-1185">Reference proteome</keyword>
<dbReference type="AlphaFoldDB" id="F0T1J3"/>
<evidence type="ECO:0000256" key="7">
    <source>
        <dbReference type="SAM" id="Phobius"/>
    </source>
</evidence>
<evidence type="ECO:0000313" key="10">
    <source>
        <dbReference type="Proteomes" id="UP000007488"/>
    </source>
</evidence>
<accession>F0T1J3</accession>
<keyword evidence="7" id="KW-0472">Membrane</keyword>
<dbReference type="SMART" id="SM00843">
    <property type="entry name" value="Ftsk_gamma"/>
    <property type="match status" value="1"/>
</dbReference>
<dbReference type="Gene3D" id="1.10.10.10">
    <property type="entry name" value="Winged helix-like DNA-binding domain superfamily/Winged helix DNA-binding domain"/>
    <property type="match status" value="1"/>
</dbReference>
<comment type="similarity">
    <text evidence="1">Belongs to the FtsK/SpoIIIE/SftA family.</text>
</comment>
<dbReference type="STRING" id="645991.Sgly_2041"/>
<dbReference type="Pfam" id="PF17854">
    <property type="entry name" value="FtsK_alpha"/>
    <property type="match status" value="1"/>
</dbReference>
<feature type="region of interest" description="Disordered" evidence="6">
    <location>
        <begin position="77"/>
        <end position="106"/>
    </location>
</feature>
<evidence type="ECO:0000256" key="4">
    <source>
        <dbReference type="ARBA" id="ARBA00023125"/>
    </source>
</evidence>
<dbReference type="RefSeq" id="WP_013625201.1">
    <property type="nucleotide sequence ID" value="NC_015172.1"/>
</dbReference>
<protein>
    <submittedName>
        <fullName evidence="9">Cell division protein FtsK/SpoIIIE</fullName>
    </submittedName>
</protein>
<feature type="binding site" evidence="5">
    <location>
        <begin position="429"/>
        <end position="436"/>
    </location>
    <ligand>
        <name>ATP</name>
        <dbReference type="ChEBI" id="CHEBI:30616"/>
    </ligand>
</feature>
<dbReference type="SUPFAM" id="SSF46785">
    <property type="entry name" value="Winged helix' DNA-binding domain"/>
    <property type="match status" value="1"/>
</dbReference>
<feature type="transmembrane region" description="Helical" evidence="7">
    <location>
        <begin position="7"/>
        <end position="28"/>
    </location>
</feature>
<dbReference type="PANTHER" id="PTHR22683">
    <property type="entry name" value="SPORULATION PROTEIN RELATED"/>
    <property type="match status" value="1"/>
</dbReference>
<name>F0T1J3_SYNGF</name>
<dbReference type="InterPro" id="IPR050206">
    <property type="entry name" value="FtsK/SpoIIIE/SftA"/>
</dbReference>
<keyword evidence="9" id="KW-0131">Cell cycle</keyword>
<reference evidence="10" key="2">
    <citation type="submission" date="2011-02" db="EMBL/GenBank/DDBJ databases">
        <title>The complete genome of Syntrophobotulus glycolicus DSM 8271.</title>
        <authorList>
            <person name="Lucas S."/>
            <person name="Copeland A."/>
            <person name="Lapidus A."/>
            <person name="Bruce D."/>
            <person name="Goodwin L."/>
            <person name="Pitluck S."/>
            <person name="Kyrpides N."/>
            <person name="Mavromatis K."/>
            <person name="Pagani I."/>
            <person name="Ivanova N."/>
            <person name="Mikhailova N."/>
            <person name="Chertkov O."/>
            <person name="Held B."/>
            <person name="Detter J.C."/>
            <person name="Tapia R."/>
            <person name="Han C."/>
            <person name="Land M."/>
            <person name="Hauser L."/>
            <person name="Markowitz V."/>
            <person name="Cheng J.-F."/>
            <person name="Hugenholtz P."/>
            <person name="Woyke T."/>
            <person name="Wu D."/>
            <person name="Spring S."/>
            <person name="Schroeder M."/>
            <person name="Brambilla E."/>
            <person name="Klenk H.-P."/>
            <person name="Eisen J.A."/>
        </authorList>
    </citation>
    <scope>NUCLEOTIDE SEQUENCE [LARGE SCALE GENOMIC DNA]</scope>
    <source>
        <strain evidence="10">DSM 8271 / FlGlyR</strain>
    </source>
</reference>